<keyword evidence="1" id="KW-0132">Cell division</keyword>
<keyword evidence="3" id="KW-0498">Mitosis</keyword>
<dbReference type="Pfam" id="PF12895">
    <property type="entry name" value="ANAPC3"/>
    <property type="match status" value="1"/>
</dbReference>
<evidence type="ECO:0000313" key="9">
    <source>
        <dbReference type="Proteomes" id="UP000095038"/>
    </source>
</evidence>
<dbReference type="PANTHER" id="PTHR12558:SF9">
    <property type="entry name" value="CELL DIVISION CYCLE PROTEIN 16 HOMOLOG"/>
    <property type="match status" value="1"/>
</dbReference>
<dbReference type="OrthoDB" id="10006270at2759"/>
<evidence type="ECO:0000256" key="4">
    <source>
        <dbReference type="ARBA" id="ARBA00022786"/>
    </source>
</evidence>
<keyword evidence="6" id="KW-0131">Cell cycle</keyword>
<dbReference type="Pfam" id="PF13181">
    <property type="entry name" value="TPR_8"/>
    <property type="match status" value="2"/>
</dbReference>
<dbReference type="Pfam" id="PF13424">
    <property type="entry name" value="TPR_12"/>
    <property type="match status" value="1"/>
</dbReference>
<evidence type="ECO:0000256" key="7">
    <source>
        <dbReference type="PROSITE-ProRule" id="PRU00339"/>
    </source>
</evidence>
<dbReference type="InterPro" id="IPR019734">
    <property type="entry name" value="TPR_rpt"/>
</dbReference>
<dbReference type="GO" id="GO:0061630">
    <property type="term" value="F:ubiquitin protein ligase activity"/>
    <property type="evidence" value="ECO:0007669"/>
    <property type="project" value="EnsemblFungi"/>
</dbReference>
<dbReference type="GO" id="GO:0005680">
    <property type="term" value="C:anaphase-promoting complex"/>
    <property type="evidence" value="ECO:0007669"/>
    <property type="project" value="EnsemblFungi"/>
</dbReference>
<keyword evidence="2" id="KW-0677">Repeat</keyword>
<evidence type="ECO:0000256" key="5">
    <source>
        <dbReference type="ARBA" id="ARBA00022803"/>
    </source>
</evidence>
<evidence type="ECO:0000256" key="6">
    <source>
        <dbReference type="ARBA" id="ARBA00023306"/>
    </source>
</evidence>
<dbReference type="GO" id="GO:0051301">
    <property type="term" value="P:cell division"/>
    <property type="evidence" value="ECO:0007669"/>
    <property type="project" value="UniProtKB-KW"/>
</dbReference>
<dbReference type="GO" id="GO:0005721">
    <property type="term" value="C:pericentric heterochromatin"/>
    <property type="evidence" value="ECO:0007669"/>
    <property type="project" value="EnsemblFungi"/>
</dbReference>
<evidence type="ECO:0000256" key="3">
    <source>
        <dbReference type="ARBA" id="ARBA00022776"/>
    </source>
</evidence>
<dbReference type="RefSeq" id="XP_020044878.1">
    <property type="nucleotide sequence ID" value="XM_020191080.1"/>
</dbReference>
<feature type="repeat" description="TPR" evidence="7">
    <location>
        <begin position="299"/>
        <end position="332"/>
    </location>
</feature>
<dbReference type="GO" id="GO:0016567">
    <property type="term" value="P:protein ubiquitination"/>
    <property type="evidence" value="ECO:0007669"/>
    <property type="project" value="EnsemblFungi"/>
</dbReference>
<proteinExistence type="predicted"/>
<keyword evidence="5 7" id="KW-0802">TPR repeat</keyword>
<dbReference type="GeneID" id="30964716"/>
<protein>
    <submittedName>
        <fullName evidence="8">Anaphase-promoting complex component</fullName>
    </submittedName>
</protein>
<dbReference type="AlphaFoldDB" id="A0A1D2VAD3"/>
<feature type="repeat" description="TPR" evidence="7">
    <location>
        <begin position="333"/>
        <end position="366"/>
    </location>
</feature>
<dbReference type="GO" id="GO:0031145">
    <property type="term" value="P:anaphase-promoting complex-dependent catabolic process"/>
    <property type="evidence" value="ECO:0007669"/>
    <property type="project" value="EnsemblFungi"/>
</dbReference>
<dbReference type="Pfam" id="PF13432">
    <property type="entry name" value="TPR_16"/>
    <property type="match status" value="1"/>
</dbReference>
<feature type="repeat" description="TPR" evidence="7">
    <location>
        <begin position="127"/>
        <end position="160"/>
    </location>
</feature>
<organism evidence="8 9">
    <name type="scientific">Ascoidea rubescens DSM 1968</name>
    <dbReference type="NCBI Taxonomy" id="1344418"/>
    <lineage>
        <taxon>Eukaryota</taxon>
        <taxon>Fungi</taxon>
        <taxon>Dikarya</taxon>
        <taxon>Ascomycota</taxon>
        <taxon>Saccharomycotina</taxon>
        <taxon>Saccharomycetes</taxon>
        <taxon>Ascoideaceae</taxon>
        <taxon>Ascoidea</taxon>
    </lineage>
</organism>
<gene>
    <name evidence="8" type="ORF">ASCRUDRAFT_50776</name>
</gene>
<dbReference type="InParanoid" id="A0A1D2VAD3"/>
<evidence type="ECO:0000313" key="8">
    <source>
        <dbReference type="EMBL" id="ODV58571.1"/>
    </source>
</evidence>
<dbReference type="EMBL" id="KV454491">
    <property type="protein sequence ID" value="ODV58571.1"/>
    <property type="molecule type" value="Genomic_DNA"/>
</dbReference>
<dbReference type="InterPro" id="IPR011990">
    <property type="entry name" value="TPR-like_helical_dom_sf"/>
</dbReference>
<reference evidence="9" key="1">
    <citation type="submission" date="2016-05" db="EMBL/GenBank/DDBJ databases">
        <title>Comparative genomics of biotechnologically important yeasts.</title>
        <authorList>
            <consortium name="DOE Joint Genome Institute"/>
            <person name="Riley R."/>
            <person name="Haridas S."/>
            <person name="Wolfe K.H."/>
            <person name="Lopes M.R."/>
            <person name="Hittinger C.T."/>
            <person name="Goker M."/>
            <person name="Salamov A."/>
            <person name="Wisecaver J."/>
            <person name="Long T.M."/>
            <person name="Aerts A.L."/>
            <person name="Barry K."/>
            <person name="Choi C."/>
            <person name="Clum A."/>
            <person name="Coughlan A.Y."/>
            <person name="Deshpande S."/>
            <person name="Douglass A.P."/>
            <person name="Hanson S.J."/>
            <person name="Klenk H.-P."/>
            <person name="Labutti K."/>
            <person name="Lapidus A."/>
            <person name="Lindquist E."/>
            <person name="Lipzen A."/>
            <person name="Meier-Kolthoff J.P."/>
            <person name="Ohm R.A."/>
            <person name="Otillar R.P."/>
            <person name="Pangilinan J."/>
            <person name="Peng Y."/>
            <person name="Rokas A."/>
            <person name="Rosa C.A."/>
            <person name="Scheuner C."/>
            <person name="Sibirny A.A."/>
            <person name="Slot J.C."/>
            <person name="Stielow J.B."/>
            <person name="Sun H."/>
            <person name="Kurtzman C.P."/>
            <person name="Blackwell M."/>
            <person name="Grigoriev I.V."/>
            <person name="Jeffries T.W."/>
        </authorList>
    </citation>
    <scope>NUCLEOTIDE SEQUENCE [LARGE SCALE GENOMIC DNA]</scope>
    <source>
        <strain evidence="9">DSM 1968</strain>
    </source>
</reference>
<keyword evidence="4" id="KW-0833">Ubl conjugation pathway</keyword>
<accession>A0A1D2VAD3</accession>
<dbReference type="PANTHER" id="PTHR12558">
    <property type="entry name" value="CELL DIVISION CYCLE 16,23,27"/>
    <property type="match status" value="1"/>
</dbReference>
<dbReference type="GO" id="GO:0032297">
    <property type="term" value="P:negative regulation of DNA-templated DNA replication initiation"/>
    <property type="evidence" value="ECO:0007669"/>
    <property type="project" value="EnsemblFungi"/>
</dbReference>
<dbReference type="STRING" id="1344418.A0A1D2VAD3"/>
<dbReference type="Proteomes" id="UP000095038">
    <property type="component" value="Unassembled WGS sequence"/>
</dbReference>
<dbReference type="SUPFAM" id="SSF48452">
    <property type="entry name" value="TPR-like"/>
    <property type="match status" value="2"/>
</dbReference>
<feature type="repeat" description="TPR" evidence="7">
    <location>
        <begin position="476"/>
        <end position="509"/>
    </location>
</feature>
<dbReference type="SMART" id="SM00028">
    <property type="entry name" value="TPR"/>
    <property type="match status" value="8"/>
</dbReference>
<dbReference type="FunCoup" id="A0A1D2VAD3">
    <property type="interactions" value="1186"/>
</dbReference>
<keyword evidence="9" id="KW-1185">Reference proteome</keyword>
<evidence type="ECO:0000256" key="2">
    <source>
        <dbReference type="ARBA" id="ARBA00022737"/>
    </source>
</evidence>
<sequence>MMKISLSQPILSQADKLRLWRHDALMQHHYKTAEYIGDKILALTDDPSDAFWLAQVYYSAGNYIRAYQVLSTKELSQSIACRYLSGLCLTKLNRWDDALDVIGESNPFKREDNVHNKNYDGGVKLEASMCYLRGMIYANQNNFDRAKECYKEAVQVDAKCFEAFDELIHNNFLTAQEEWDFLNTLDFEDANDNQELVKLLYITRLNKHYNIPKFEEAESILKEEYNLTNNNDILLSRADLLFIQCKFQKCLEICEKILKNDEYNVSIMPNYLSCLHELGAKNKLFAMAHKLAQNQPTLSISWLAVGIYYLSINKISEARKYFSKASIMNPNFGQAWIGFAHTFAAEGEHEQAISAYATAARLFPGTHLPNLFLGMQYLQMNNLTLAEEYLTTSYQICNTDPLLLNEMGVIYYHKNDLKKAEYYFLKAFSASRNLNSDSKAWLSIHANLGHVYRRLNSFEKSLECFNQVLKISSKDANVYSAIGLVCLKMNKIDKAIENLHDALALAPSDPVANDLMKKALEENSKSSINNSQIDSLLSKRISSKGFIENSDTKTLAKSLIQGEQSSDEEDVMDIETD</sequence>
<name>A0A1D2VAD3_9ASCO</name>
<feature type="repeat" description="TPR" evidence="7">
    <location>
        <begin position="442"/>
        <end position="475"/>
    </location>
</feature>
<dbReference type="GO" id="GO:0045842">
    <property type="term" value="P:positive regulation of mitotic metaphase/anaphase transition"/>
    <property type="evidence" value="ECO:0007669"/>
    <property type="project" value="TreeGrafter"/>
</dbReference>
<dbReference type="Gene3D" id="1.25.40.10">
    <property type="entry name" value="Tetratricopeptide repeat domain"/>
    <property type="match status" value="1"/>
</dbReference>
<dbReference type="GO" id="GO:0005829">
    <property type="term" value="C:cytosol"/>
    <property type="evidence" value="ECO:0007669"/>
    <property type="project" value="EnsemblFungi"/>
</dbReference>
<evidence type="ECO:0000256" key="1">
    <source>
        <dbReference type="ARBA" id="ARBA00022618"/>
    </source>
</evidence>
<dbReference type="PROSITE" id="PS50005">
    <property type="entry name" value="TPR"/>
    <property type="match status" value="5"/>
</dbReference>